<dbReference type="InterPro" id="IPR031329">
    <property type="entry name" value="NEUT/ALK_ceramidase_N"/>
</dbReference>
<feature type="chain" id="PRO_5046494611" description="Neutral ceramidase" evidence="2">
    <location>
        <begin position="20"/>
        <end position="449"/>
    </location>
</feature>
<evidence type="ECO:0000256" key="2">
    <source>
        <dbReference type="SAM" id="SignalP"/>
    </source>
</evidence>
<dbReference type="PANTHER" id="PTHR12670">
    <property type="entry name" value="CERAMIDASE"/>
    <property type="match status" value="1"/>
</dbReference>
<sequence>MRLTCIALLIFAFRLPASAQETWKVGIARTKITPTESVWMAGYGSRTKPSEGTLHDLWGKALAFEDAQGKKALFVTTDILGFSKEVSDRVRQHLQNKHGLSKAQIILSSSHTHSGPVLSNALVDIYPMDDAQRAQVARYTAYFEQEIIRLCEEALKSMKPAKLFSGNGVLRFAVNRRNNEESQIADLFELKGPSDHAVPVIKVMNQSNEVTAILFGYTCHTTVLSSYLFSGDYAGFAQLELEKLYPKATALFFQGSAGDQNPLPRRTVAIARQYGKELAAAVESVIEEPMNALSSRLSTTYSEIDLAFNPAPTREQLEKKVAATSGYEKRWAERMLDKVKKNEPLMKSYPYPVQVWMIGEQPVFSLGGEVTVEYTVKIKEMFGKHVFVAAYTNDVMGYIPSLRVWKEGRYEGETSQMVYGLPAKWHPSIESSIMKEVADLSKKAGVPTR</sequence>
<comment type="similarity">
    <text evidence="1">Belongs to the neutral ceramidase family.</text>
</comment>
<dbReference type="InterPro" id="IPR006823">
    <property type="entry name" value="Ceramidase_alk"/>
</dbReference>
<dbReference type="EC" id="3.5.1.23" evidence="1"/>
<accession>A0ABP8LNM7</accession>
<keyword evidence="1" id="KW-0378">Hydrolase</keyword>
<comment type="catalytic activity">
    <reaction evidence="1">
        <text>an N-acylsphing-4-enine + H2O = sphing-4-enine + a fatty acid</text>
        <dbReference type="Rhea" id="RHEA:20856"/>
        <dbReference type="ChEBI" id="CHEBI:15377"/>
        <dbReference type="ChEBI" id="CHEBI:28868"/>
        <dbReference type="ChEBI" id="CHEBI:52639"/>
        <dbReference type="ChEBI" id="CHEBI:57756"/>
        <dbReference type="EC" id="3.5.1.23"/>
    </reaction>
</comment>
<keyword evidence="5" id="KW-1185">Reference proteome</keyword>
<dbReference type="Pfam" id="PF04734">
    <property type="entry name" value="Ceramidase_alk"/>
    <property type="match status" value="1"/>
</dbReference>
<dbReference type="EMBL" id="BAABEY010000002">
    <property type="protein sequence ID" value="GAA4432789.1"/>
    <property type="molecule type" value="Genomic_DNA"/>
</dbReference>
<dbReference type="Proteomes" id="UP001501508">
    <property type="component" value="Unassembled WGS sequence"/>
</dbReference>
<proteinExistence type="inferred from homology"/>
<name>A0ABP8LNM7_9BACT</name>
<dbReference type="PANTHER" id="PTHR12670:SF1">
    <property type="entry name" value="NEUTRAL CERAMIDASE"/>
    <property type="match status" value="1"/>
</dbReference>
<keyword evidence="2" id="KW-0732">Signal</keyword>
<dbReference type="RefSeq" id="WP_345026500.1">
    <property type="nucleotide sequence ID" value="NZ_BAABEY010000002.1"/>
</dbReference>
<evidence type="ECO:0000313" key="4">
    <source>
        <dbReference type="EMBL" id="GAA4432789.1"/>
    </source>
</evidence>
<evidence type="ECO:0000313" key="5">
    <source>
        <dbReference type="Proteomes" id="UP001501508"/>
    </source>
</evidence>
<reference evidence="5" key="1">
    <citation type="journal article" date="2019" name="Int. J. Syst. Evol. Microbiol.">
        <title>The Global Catalogue of Microorganisms (GCM) 10K type strain sequencing project: providing services to taxonomists for standard genome sequencing and annotation.</title>
        <authorList>
            <consortium name="The Broad Institute Genomics Platform"/>
            <consortium name="The Broad Institute Genome Sequencing Center for Infectious Disease"/>
            <person name="Wu L."/>
            <person name="Ma J."/>
        </authorList>
    </citation>
    <scope>NUCLEOTIDE SEQUENCE [LARGE SCALE GENOMIC DNA]</scope>
    <source>
        <strain evidence="5">JCM 31920</strain>
    </source>
</reference>
<evidence type="ECO:0000256" key="1">
    <source>
        <dbReference type="RuleBase" id="RU366019"/>
    </source>
</evidence>
<evidence type="ECO:0000259" key="3">
    <source>
        <dbReference type="Pfam" id="PF04734"/>
    </source>
</evidence>
<keyword evidence="1" id="KW-0746">Sphingolipid metabolism</keyword>
<protein>
    <recommendedName>
        <fullName evidence="1">Neutral ceramidase</fullName>
        <ecNumber evidence="1">3.5.1.23</ecNumber>
    </recommendedName>
</protein>
<feature type="signal peptide" evidence="2">
    <location>
        <begin position="1"/>
        <end position="19"/>
    </location>
</feature>
<organism evidence="4 5">
    <name type="scientific">Ravibacter arvi</name>
    <dbReference type="NCBI Taxonomy" id="2051041"/>
    <lineage>
        <taxon>Bacteria</taxon>
        <taxon>Pseudomonadati</taxon>
        <taxon>Bacteroidota</taxon>
        <taxon>Cytophagia</taxon>
        <taxon>Cytophagales</taxon>
        <taxon>Spirosomataceae</taxon>
        <taxon>Ravibacter</taxon>
    </lineage>
</organism>
<feature type="domain" description="Neutral/alkaline non-lysosomal ceramidase N-terminal" evidence="3">
    <location>
        <begin position="24"/>
        <end position="248"/>
    </location>
</feature>
<keyword evidence="1" id="KW-0443">Lipid metabolism</keyword>
<gene>
    <name evidence="4" type="ORF">GCM10023091_05440</name>
</gene>
<comment type="caution">
    <text evidence="4">The sequence shown here is derived from an EMBL/GenBank/DDBJ whole genome shotgun (WGS) entry which is preliminary data.</text>
</comment>